<dbReference type="InterPro" id="IPR013229">
    <property type="entry name" value="PEGA"/>
</dbReference>
<feature type="domain" description="PEGA" evidence="2">
    <location>
        <begin position="44"/>
        <end position="114"/>
    </location>
</feature>
<keyword evidence="1" id="KW-0812">Transmembrane</keyword>
<evidence type="ECO:0000313" key="4">
    <source>
        <dbReference type="Proteomes" id="UP000178406"/>
    </source>
</evidence>
<feature type="transmembrane region" description="Helical" evidence="1">
    <location>
        <begin position="9"/>
        <end position="30"/>
    </location>
</feature>
<evidence type="ECO:0000256" key="1">
    <source>
        <dbReference type="SAM" id="Phobius"/>
    </source>
</evidence>
<comment type="caution">
    <text evidence="3">The sequence shown here is derived from an EMBL/GenBank/DDBJ whole genome shotgun (WGS) entry which is preliminary data.</text>
</comment>
<accession>A0A1F5WGG0</accession>
<proteinExistence type="predicted"/>
<gene>
    <name evidence="3" type="ORF">A3J56_02420</name>
</gene>
<protein>
    <recommendedName>
        <fullName evidence="2">PEGA domain-containing protein</fullName>
    </recommendedName>
</protein>
<sequence length="332" mass="36909">MLTRQKRRILFAIACGGFVILSIATLFYSLGYRIGPRWQIQKTGGIFISANESGADVVIDGKKLKTTSLLTQTALIKHLTPRTYEVRVLKEGDIPWQKFITVTPEIVQARDALLVPAALPARALGTTTPLYANHTLKNGTIFFHQNGTSTPLYTGVKKFWNLPKSDALLVLDKNGLLYRGNSRNISATTSLEAFIAPSEYIPSDVPKTLASLLLSKNNIILSDDEQRVIYWDDHTIGSYWISDAREMPQWQKTRALGVFAIPAVIQSVATYPGHGDYLVVEIGNGIWALEIDAVGSQNFMPLYKGENPHIVTKQGSSLIIFDDPRFYELELP</sequence>
<evidence type="ECO:0000313" key="3">
    <source>
        <dbReference type="EMBL" id="OGF74802.1"/>
    </source>
</evidence>
<reference evidence="3 4" key="1">
    <citation type="journal article" date="2016" name="Nat. Commun.">
        <title>Thousands of microbial genomes shed light on interconnected biogeochemical processes in an aquifer system.</title>
        <authorList>
            <person name="Anantharaman K."/>
            <person name="Brown C.T."/>
            <person name="Hug L.A."/>
            <person name="Sharon I."/>
            <person name="Castelle C.J."/>
            <person name="Probst A.J."/>
            <person name="Thomas B.C."/>
            <person name="Singh A."/>
            <person name="Wilkins M.J."/>
            <person name="Karaoz U."/>
            <person name="Brodie E.L."/>
            <person name="Williams K.H."/>
            <person name="Hubbard S.S."/>
            <person name="Banfield J.F."/>
        </authorList>
    </citation>
    <scope>NUCLEOTIDE SEQUENCE [LARGE SCALE GENOMIC DNA]</scope>
</reference>
<keyword evidence="1" id="KW-0472">Membrane</keyword>
<dbReference type="Pfam" id="PF08308">
    <property type="entry name" value="PEGA"/>
    <property type="match status" value="1"/>
</dbReference>
<evidence type="ECO:0000259" key="2">
    <source>
        <dbReference type="Pfam" id="PF08308"/>
    </source>
</evidence>
<dbReference type="AlphaFoldDB" id="A0A1F5WGG0"/>
<dbReference type="STRING" id="1798338.A3J56_02420"/>
<dbReference type="EMBL" id="MFHQ01000004">
    <property type="protein sequence ID" value="OGF74802.1"/>
    <property type="molecule type" value="Genomic_DNA"/>
</dbReference>
<organism evidence="3 4">
    <name type="scientific">Candidatus Giovannonibacteria bacterium RIFCSPHIGHO2_02_FULL_46_20</name>
    <dbReference type="NCBI Taxonomy" id="1798338"/>
    <lineage>
        <taxon>Bacteria</taxon>
        <taxon>Candidatus Giovannoniibacteriota</taxon>
    </lineage>
</organism>
<keyword evidence="1" id="KW-1133">Transmembrane helix</keyword>
<dbReference type="Proteomes" id="UP000178406">
    <property type="component" value="Unassembled WGS sequence"/>
</dbReference>
<name>A0A1F5WGG0_9BACT</name>